<keyword evidence="1" id="KW-0175">Coiled coil</keyword>
<sequence length="87" mass="9879">MEPRPPPLKSCSCRVRAGSCPRPATTSRSCGRGTCVCPRSWSCRTEHLQMDNEVLRQQVEDLKNKNLLLRAQLRHHGVEIVIKNDAR</sequence>
<name>A0AAV6ZBM5_ENGPU</name>
<evidence type="ECO:0000313" key="2">
    <source>
        <dbReference type="EMBL" id="KAG8543891.1"/>
    </source>
</evidence>
<proteinExistence type="predicted"/>
<evidence type="ECO:0000313" key="3">
    <source>
        <dbReference type="Proteomes" id="UP000824782"/>
    </source>
</evidence>
<feature type="coiled-coil region" evidence="1">
    <location>
        <begin position="45"/>
        <end position="72"/>
    </location>
</feature>
<dbReference type="AlphaFoldDB" id="A0AAV6ZBM5"/>
<keyword evidence="3" id="KW-1185">Reference proteome</keyword>
<dbReference type="EMBL" id="WNYA01002741">
    <property type="protein sequence ID" value="KAG8543891.1"/>
    <property type="molecule type" value="Genomic_DNA"/>
</dbReference>
<comment type="caution">
    <text evidence="2">The sequence shown here is derived from an EMBL/GenBank/DDBJ whole genome shotgun (WGS) entry which is preliminary data.</text>
</comment>
<gene>
    <name evidence="2" type="ORF">GDO81_023444</name>
</gene>
<accession>A0AAV6ZBM5</accession>
<dbReference type="Proteomes" id="UP000824782">
    <property type="component" value="Unassembled WGS sequence"/>
</dbReference>
<protein>
    <submittedName>
        <fullName evidence="2">Uncharacterized protein</fullName>
    </submittedName>
</protein>
<reference evidence="2" key="1">
    <citation type="thesis" date="2020" institute="ProQuest LLC" country="789 East Eisenhower Parkway, Ann Arbor, MI, USA">
        <title>Comparative Genomics and Chromosome Evolution.</title>
        <authorList>
            <person name="Mudd A.B."/>
        </authorList>
    </citation>
    <scope>NUCLEOTIDE SEQUENCE</scope>
    <source>
        <strain evidence="2">237g6f4</strain>
        <tissue evidence="2">Blood</tissue>
    </source>
</reference>
<organism evidence="2 3">
    <name type="scientific">Engystomops pustulosus</name>
    <name type="common">Tungara frog</name>
    <name type="synonym">Physalaemus pustulosus</name>
    <dbReference type="NCBI Taxonomy" id="76066"/>
    <lineage>
        <taxon>Eukaryota</taxon>
        <taxon>Metazoa</taxon>
        <taxon>Chordata</taxon>
        <taxon>Craniata</taxon>
        <taxon>Vertebrata</taxon>
        <taxon>Euteleostomi</taxon>
        <taxon>Amphibia</taxon>
        <taxon>Batrachia</taxon>
        <taxon>Anura</taxon>
        <taxon>Neobatrachia</taxon>
        <taxon>Hyloidea</taxon>
        <taxon>Leptodactylidae</taxon>
        <taxon>Leiuperinae</taxon>
        <taxon>Engystomops</taxon>
    </lineage>
</organism>
<evidence type="ECO:0000256" key="1">
    <source>
        <dbReference type="SAM" id="Coils"/>
    </source>
</evidence>